<dbReference type="PANTHER" id="PTHR47966:SF51">
    <property type="entry name" value="BETA-SITE APP-CLEAVING ENZYME, ISOFORM A-RELATED"/>
    <property type="match status" value="1"/>
</dbReference>
<evidence type="ECO:0000256" key="1">
    <source>
        <dbReference type="ARBA" id="ARBA00007447"/>
    </source>
</evidence>
<organism evidence="6">
    <name type="scientific">Hemiselmis andersenii</name>
    <name type="common">Cryptophyte alga</name>
    <dbReference type="NCBI Taxonomy" id="464988"/>
    <lineage>
        <taxon>Eukaryota</taxon>
        <taxon>Cryptophyceae</taxon>
        <taxon>Cryptomonadales</taxon>
        <taxon>Hemiselmidaceae</taxon>
        <taxon>Hemiselmis</taxon>
    </lineage>
</organism>
<keyword evidence="3" id="KW-0472">Membrane</keyword>
<feature type="transmembrane region" description="Helical" evidence="3">
    <location>
        <begin position="521"/>
        <end position="543"/>
    </location>
</feature>
<proteinExistence type="inferred from homology"/>
<feature type="chain" id="PRO_5031444553" description="Peptidase A1 domain-containing protein" evidence="4">
    <location>
        <begin position="31"/>
        <end position="581"/>
    </location>
</feature>
<dbReference type="PANTHER" id="PTHR47966">
    <property type="entry name" value="BETA-SITE APP-CLEAVING ENZYME, ISOFORM A-RELATED"/>
    <property type="match status" value="1"/>
</dbReference>
<evidence type="ECO:0000256" key="3">
    <source>
        <dbReference type="SAM" id="Phobius"/>
    </source>
</evidence>
<dbReference type="CDD" id="cd05471">
    <property type="entry name" value="pepsin_like"/>
    <property type="match status" value="1"/>
</dbReference>
<feature type="signal peptide" evidence="4">
    <location>
        <begin position="1"/>
        <end position="30"/>
    </location>
</feature>
<dbReference type="EMBL" id="HBFK01029429">
    <property type="protein sequence ID" value="CAD8751418.1"/>
    <property type="molecule type" value="Transcribed_RNA"/>
</dbReference>
<reference evidence="6" key="1">
    <citation type="submission" date="2021-01" db="EMBL/GenBank/DDBJ databases">
        <authorList>
            <person name="Corre E."/>
            <person name="Pelletier E."/>
            <person name="Niang G."/>
            <person name="Scheremetjew M."/>
            <person name="Finn R."/>
            <person name="Kale V."/>
            <person name="Holt S."/>
            <person name="Cochrane G."/>
            <person name="Meng A."/>
            <person name="Brown T."/>
            <person name="Cohen L."/>
        </authorList>
    </citation>
    <scope>NUCLEOTIDE SEQUENCE</scope>
    <source>
        <strain evidence="6">CCMP441</strain>
    </source>
</reference>
<dbReference type="InterPro" id="IPR001461">
    <property type="entry name" value="Aspartic_peptidase_A1"/>
</dbReference>
<protein>
    <recommendedName>
        <fullName evidence="5">Peptidase A1 domain-containing protein</fullName>
    </recommendedName>
</protein>
<comment type="similarity">
    <text evidence="1">Belongs to the peptidase A1 family.</text>
</comment>
<sequence length="581" mass="63283">MTHHSLRSRSMRSVPVLLLAVVVLAAGADGYALSPLERAAAEEIALKGHTEAGNVELGSGIGRGLLSSEEEGSEWEEARAEVQVEEMLDSSPKTTKGKGFKIPFYPGNSTVFNPQKSKTFRVVPKQMFLLGYADNTHLKGYQGRDVVQIGDHFVDTKFGAITDCNSPDFNGVDGIVGFGMPVQHQAAPPPPSGMAAMMPGGGGDKPQPTLPLPLLFALTDPRVKDNAHNHMLKNRAFSFMSTDKDAEIQLGGYDPDAVDGRMFLTPSITVNDYVVVSLSLKFGDTELFDFTPKNPRLRYLPAIMDSGTSCLVIPDSTMNGLLKESPYDRWKGMVGDTKHPKLKSTFHLNIAGATFDIGYDDWYLTLSNQSCVQKAPPGFGGILVGDVLFRRYVVLFDLRHYPESVVIGIGKQNPHYKPAKHHHAITKVPAYKRKPLNISDSAPPRYKAPMATDRIPIWNQEETQYFINLTLGSPRQKFTVIFDTGSSVFGIFSRCIPNAPSYGTCVFGGGSSGGGGMLIEGAVFVLSIAVIFCGIGTAINLYVRKRHDKQEQLARSKARGKNPSNSSYGPERLAGMYGTMP</sequence>
<keyword evidence="3" id="KW-0812">Transmembrane</keyword>
<dbReference type="PRINTS" id="PR00792">
    <property type="entry name" value="PEPSIN"/>
</dbReference>
<dbReference type="InterPro" id="IPR034164">
    <property type="entry name" value="Pepsin-like_dom"/>
</dbReference>
<dbReference type="SUPFAM" id="SSF50630">
    <property type="entry name" value="Acid proteases"/>
    <property type="match status" value="2"/>
</dbReference>
<evidence type="ECO:0000256" key="4">
    <source>
        <dbReference type="SAM" id="SignalP"/>
    </source>
</evidence>
<name>A0A7S0U3A6_HEMAN</name>
<dbReference type="InterPro" id="IPR033121">
    <property type="entry name" value="PEPTIDASE_A1"/>
</dbReference>
<feature type="region of interest" description="Disordered" evidence="2">
    <location>
        <begin position="552"/>
        <end position="571"/>
    </location>
</feature>
<dbReference type="Pfam" id="PF00026">
    <property type="entry name" value="Asp"/>
    <property type="match status" value="3"/>
</dbReference>
<gene>
    <name evidence="6" type="ORF">HAND1043_LOCUS17924</name>
</gene>
<feature type="domain" description="Peptidase A1" evidence="5">
    <location>
        <begin position="465"/>
        <end position="581"/>
    </location>
</feature>
<evidence type="ECO:0000313" key="6">
    <source>
        <dbReference type="EMBL" id="CAD8751418.1"/>
    </source>
</evidence>
<dbReference type="GO" id="GO:0006508">
    <property type="term" value="P:proteolysis"/>
    <property type="evidence" value="ECO:0007669"/>
    <property type="project" value="InterPro"/>
</dbReference>
<dbReference type="Gene3D" id="2.40.70.10">
    <property type="entry name" value="Acid Proteases"/>
    <property type="match status" value="3"/>
</dbReference>
<dbReference type="PROSITE" id="PS51767">
    <property type="entry name" value="PEPTIDASE_A1"/>
    <property type="match status" value="2"/>
</dbReference>
<accession>A0A7S0U3A6</accession>
<dbReference type="AlphaFoldDB" id="A0A7S0U3A6"/>
<dbReference type="GO" id="GO:0004190">
    <property type="term" value="F:aspartic-type endopeptidase activity"/>
    <property type="evidence" value="ECO:0007669"/>
    <property type="project" value="InterPro"/>
</dbReference>
<evidence type="ECO:0000259" key="5">
    <source>
        <dbReference type="PROSITE" id="PS51767"/>
    </source>
</evidence>
<evidence type="ECO:0000256" key="2">
    <source>
        <dbReference type="SAM" id="MobiDB-lite"/>
    </source>
</evidence>
<feature type="domain" description="Peptidase A1" evidence="5">
    <location>
        <begin position="51"/>
        <end position="410"/>
    </location>
</feature>
<keyword evidence="3" id="KW-1133">Transmembrane helix</keyword>
<keyword evidence="4" id="KW-0732">Signal</keyword>
<dbReference type="InterPro" id="IPR021109">
    <property type="entry name" value="Peptidase_aspartic_dom_sf"/>
</dbReference>